<name>A0ABS2SUQ3_9BACI</name>
<evidence type="ECO:0000256" key="3">
    <source>
        <dbReference type="ARBA" id="ARBA00022741"/>
    </source>
</evidence>
<protein>
    <recommendedName>
        <fullName evidence="5">UDP-N-acetylglucosamine kinase</fullName>
        <ecNumber evidence="2">2.7.1.176</ecNumber>
    </recommendedName>
    <alternativeName>
        <fullName evidence="5">UDP-N-acetylglucosamine kinase</fullName>
    </alternativeName>
</protein>
<keyword evidence="9" id="KW-1185">Reference proteome</keyword>
<evidence type="ECO:0000259" key="7">
    <source>
        <dbReference type="Pfam" id="PF06414"/>
    </source>
</evidence>
<dbReference type="PANTHER" id="PTHR10285">
    <property type="entry name" value="URIDINE KINASE"/>
    <property type="match status" value="1"/>
</dbReference>
<accession>A0ABS2SUQ3</accession>
<dbReference type="Pfam" id="PF06414">
    <property type="entry name" value="Zeta_toxin"/>
    <property type="match status" value="1"/>
</dbReference>
<dbReference type="InterPro" id="IPR010488">
    <property type="entry name" value="Zeta_toxin_domain"/>
</dbReference>
<evidence type="ECO:0000313" key="8">
    <source>
        <dbReference type="EMBL" id="MBM7839252.1"/>
    </source>
</evidence>
<dbReference type="Proteomes" id="UP001179280">
    <property type="component" value="Unassembled WGS sequence"/>
</dbReference>
<keyword evidence="8" id="KW-0808">Transferase</keyword>
<evidence type="ECO:0000256" key="5">
    <source>
        <dbReference type="ARBA" id="ARBA00032897"/>
    </source>
</evidence>
<sequence length="218" mass="26215">MIISKKRRGGVVIFELAQEIEQAFLNQSRKRPYLVALDGLGGAGKTTLVKQFVEYAMDRQHAYVIHIDDYIEQRQERYQTGYEPWYEYYQLQWDVDKLKRQLFKPLLEGITQIELDSYEKQTDSHRKTTLNIKQKSIVFIEGIFLQREEWRSFYDYIVFLDCPRQTRYERTSTREGLEQDNQTRLSTYQTRYWPGEEHYLTTMKPLDRATKVYCTDNG</sequence>
<dbReference type="InterPro" id="IPR027417">
    <property type="entry name" value="P-loop_NTPase"/>
</dbReference>
<keyword evidence="3" id="KW-0547">Nucleotide-binding</keyword>
<dbReference type="Gene3D" id="3.40.50.300">
    <property type="entry name" value="P-loop containing nucleotide triphosphate hydrolases"/>
    <property type="match status" value="1"/>
</dbReference>
<keyword evidence="8" id="KW-0418">Kinase</keyword>
<comment type="similarity">
    <text evidence="1">Belongs to the zeta toxin family.</text>
</comment>
<gene>
    <name evidence="8" type="ORF">JOC54_002523</name>
</gene>
<dbReference type="SUPFAM" id="SSF52540">
    <property type="entry name" value="P-loop containing nucleoside triphosphate hydrolases"/>
    <property type="match status" value="1"/>
</dbReference>
<dbReference type="RefSeq" id="WP_204466540.1">
    <property type="nucleotide sequence ID" value="NZ_JAFBCV010000007.1"/>
</dbReference>
<dbReference type="GO" id="GO:0004849">
    <property type="term" value="F:uridine kinase activity"/>
    <property type="evidence" value="ECO:0007669"/>
    <property type="project" value="UniProtKB-EC"/>
</dbReference>
<dbReference type="EMBL" id="JAFBCV010000007">
    <property type="protein sequence ID" value="MBM7839252.1"/>
    <property type="molecule type" value="Genomic_DNA"/>
</dbReference>
<comment type="catalytic activity">
    <reaction evidence="6">
        <text>UDP-N-acetyl-alpha-D-glucosamine + ATP = UDP-N-acetyl-alpha-D-glucosamine 3'-phosphate + ADP + H(+)</text>
        <dbReference type="Rhea" id="RHEA:32671"/>
        <dbReference type="ChEBI" id="CHEBI:15378"/>
        <dbReference type="ChEBI" id="CHEBI:30616"/>
        <dbReference type="ChEBI" id="CHEBI:57705"/>
        <dbReference type="ChEBI" id="CHEBI:64353"/>
        <dbReference type="ChEBI" id="CHEBI:456216"/>
        <dbReference type="EC" id="2.7.1.176"/>
    </reaction>
</comment>
<organism evidence="8 9">
    <name type="scientific">Shouchella xiaoxiensis</name>
    <dbReference type="NCBI Taxonomy" id="766895"/>
    <lineage>
        <taxon>Bacteria</taxon>
        <taxon>Bacillati</taxon>
        <taxon>Bacillota</taxon>
        <taxon>Bacilli</taxon>
        <taxon>Bacillales</taxon>
        <taxon>Bacillaceae</taxon>
        <taxon>Shouchella</taxon>
    </lineage>
</organism>
<evidence type="ECO:0000256" key="1">
    <source>
        <dbReference type="ARBA" id="ARBA00009104"/>
    </source>
</evidence>
<dbReference type="EC" id="2.7.1.176" evidence="2"/>
<evidence type="ECO:0000256" key="4">
    <source>
        <dbReference type="ARBA" id="ARBA00022840"/>
    </source>
</evidence>
<keyword evidence="4" id="KW-0067">ATP-binding</keyword>
<comment type="caution">
    <text evidence="8">The sequence shown here is derived from an EMBL/GenBank/DDBJ whole genome shotgun (WGS) entry which is preliminary data.</text>
</comment>
<reference evidence="8" key="1">
    <citation type="submission" date="2021-01" db="EMBL/GenBank/DDBJ databases">
        <title>Genomic Encyclopedia of Type Strains, Phase IV (KMG-IV): sequencing the most valuable type-strain genomes for metagenomic binning, comparative biology and taxonomic classification.</title>
        <authorList>
            <person name="Goeker M."/>
        </authorList>
    </citation>
    <scope>NUCLEOTIDE SEQUENCE</scope>
    <source>
        <strain evidence="8">DSM 21943</strain>
    </source>
</reference>
<proteinExistence type="inferred from homology"/>
<evidence type="ECO:0000256" key="2">
    <source>
        <dbReference type="ARBA" id="ARBA00011963"/>
    </source>
</evidence>
<evidence type="ECO:0000313" key="9">
    <source>
        <dbReference type="Proteomes" id="UP001179280"/>
    </source>
</evidence>
<feature type="domain" description="Zeta toxin" evidence="7">
    <location>
        <begin position="24"/>
        <end position="132"/>
    </location>
</feature>
<evidence type="ECO:0000256" key="6">
    <source>
        <dbReference type="ARBA" id="ARBA00048178"/>
    </source>
</evidence>